<sequence>MFGICYRNTSDIAPTAIIGDMHGLNKVNFAIRHRFGPCCSSRFRRPHGGMCT</sequence>
<proteinExistence type="predicted"/>
<organism evidence="2 3">
    <name type="scientific">Collimonas pratensis</name>
    <dbReference type="NCBI Taxonomy" id="279113"/>
    <lineage>
        <taxon>Bacteria</taxon>
        <taxon>Pseudomonadati</taxon>
        <taxon>Pseudomonadota</taxon>
        <taxon>Betaproteobacteria</taxon>
        <taxon>Burkholderiales</taxon>
        <taxon>Oxalobacteraceae</taxon>
        <taxon>Collimonas</taxon>
    </lineage>
</organism>
<feature type="domain" description="Tn3 transposase DDE" evidence="1">
    <location>
        <begin position="2"/>
        <end position="45"/>
    </location>
</feature>
<dbReference type="Proteomes" id="UP000074561">
    <property type="component" value="Chromosome"/>
</dbReference>
<dbReference type="Pfam" id="PF01526">
    <property type="entry name" value="DDE_Tnp_Tn3"/>
    <property type="match status" value="1"/>
</dbReference>
<dbReference type="GO" id="GO:0004803">
    <property type="term" value="F:transposase activity"/>
    <property type="evidence" value="ECO:0007669"/>
    <property type="project" value="InterPro"/>
</dbReference>
<dbReference type="EMBL" id="CP013234">
    <property type="protein sequence ID" value="AMP02750.1"/>
    <property type="molecule type" value="Genomic_DNA"/>
</dbReference>
<evidence type="ECO:0000313" key="3">
    <source>
        <dbReference type="Proteomes" id="UP000074561"/>
    </source>
</evidence>
<gene>
    <name evidence="2" type="ORF">CPter91_0351</name>
</gene>
<dbReference type="GO" id="GO:0006313">
    <property type="term" value="P:DNA transposition"/>
    <property type="evidence" value="ECO:0007669"/>
    <property type="project" value="InterPro"/>
</dbReference>
<dbReference type="OrthoDB" id="5292689at2"/>
<evidence type="ECO:0000259" key="1">
    <source>
        <dbReference type="Pfam" id="PF01526"/>
    </source>
</evidence>
<dbReference type="InterPro" id="IPR002513">
    <property type="entry name" value="Tn3_Tnp_DDE_dom"/>
</dbReference>
<name>A0A127PY39_9BURK</name>
<reference evidence="2 3" key="1">
    <citation type="submission" date="2015-11" db="EMBL/GenBank/DDBJ databases">
        <title>Exploring the genomic traits of fungus-feeding bacterial genus Collimonas.</title>
        <authorList>
            <person name="Song C."/>
            <person name="Schmidt R."/>
            <person name="de Jager V."/>
            <person name="Krzyzanowska D."/>
            <person name="Jongedijk E."/>
            <person name="Cankar K."/>
            <person name="Beekwilder J."/>
            <person name="van Veen A."/>
            <person name="de Boer W."/>
            <person name="van Veen J.A."/>
            <person name="Garbeva P."/>
        </authorList>
    </citation>
    <scope>NUCLEOTIDE SEQUENCE [LARGE SCALE GENOMIC DNA]</scope>
    <source>
        <strain evidence="2 3">Ter91</strain>
    </source>
</reference>
<dbReference type="KEGG" id="cpra:CPter91_0351"/>
<dbReference type="AlphaFoldDB" id="A0A127PY39"/>
<evidence type="ECO:0000313" key="2">
    <source>
        <dbReference type="EMBL" id="AMP02750.1"/>
    </source>
</evidence>
<protein>
    <submittedName>
        <fullName evidence="2">Tn3 transposase DDE domain protein</fullName>
    </submittedName>
</protein>
<accession>A0A127PY39</accession>
<dbReference type="PATRIC" id="fig|279113.9.peg.356"/>